<dbReference type="InterPro" id="IPR001789">
    <property type="entry name" value="Sig_transdc_resp-reg_receiver"/>
</dbReference>
<feature type="domain" description="Response regulatory" evidence="3">
    <location>
        <begin position="5"/>
        <end position="126"/>
    </location>
</feature>
<dbReference type="EMBL" id="SACM01000005">
    <property type="protein sequence ID" value="RVT82943.1"/>
    <property type="molecule type" value="Genomic_DNA"/>
</dbReference>
<dbReference type="Pfam" id="PF00072">
    <property type="entry name" value="Response_reg"/>
    <property type="match status" value="1"/>
</dbReference>
<dbReference type="PANTHER" id="PTHR44591">
    <property type="entry name" value="STRESS RESPONSE REGULATOR PROTEIN 1"/>
    <property type="match status" value="1"/>
</dbReference>
<dbReference type="RefSeq" id="WP_127683924.1">
    <property type="nucleotide sequence ID" value="NZ_SACM01000005.1"/>
</dbReference>
<dbReference type="InterPro" id="IPR011006">
    <property type="entry name" value="CheY-like_superfamily"/>
</dbReference>
<name>A0A437LC88_9BURK</name>
<proteinExistence type="predicted"/>
<dbReference type="PANTHER" id="PTHR44591:SF19">
    <property type="entry name" value="TWO-COMPONENT RESPONSE REGULATOR-RELATED"/>
    <property type="match status" value="1"/>
</dbReference>
<dbReference type="OrthoDB" id="9774747at2"/>
<dbReference type="AlphaFoldDB" id="A0A437LC88"/>
<evidence type="ECO:0000256" key="2">
    <source>
        <dbReference type="PROSITE-ProRule" id="PRU00169"/>
    </source>
</evidence>
<dbReference type="Gene3D" id="3.40.50.2300">
    <property type="match status" value="1"/>
</dbReference>
<evidence type="ECO:0000259" key="3">
    <source>
        <dbReference type="PROSITE" id="PS50110"/>
    </source>
</evidence>
<dbReference type="InterPro" id="IPR050595">
    <property type="entry name" value="Bact_response_regulator"/>
</dbReference>
<dbReference type="Proteomes" id="UP000288587">
    <property type="component" value="Unassembled WGS sequence"/>
</dbReference>
<keyword evidence="5" id="KW-1185">Reference proteome</keyword>
<sequence length="158" mass="17188">MTPLRVLLVDDEPHILQALHRQIRHHFRDASIPVEVDLESDPVAAVQRIQTQAYAVVVSDYRMPGLNGADVLAELRCLQPHCARIMLSGQVDRDGLAAAINAAQVQRFLMKPWNDAELILALEAGLAHYLGETAQAEALARADFHPGETSGSEPPAAA</sequence>
<dbReference type="SUPFAM" id="SSF52172">
    <property type="entry name" value="CheY-like"/>
    <property type="match status" value="1"/>
</dbReference>
<evidence type="ECO:0000313" key="4">
    <source>
        <dbReference type="EMBL" id="RVT82943.1"/>
    </source>
</evidence>
<protein>
    <submittedName>
        <fullName evidence="4">Response regulator</fullName>
    </submittedName>
</protein>
<evidence type="ECO:0000313" key="5">
    <source>
        <dbReference type="Proteomes" id="UP000288587"/>
    </source>
</evidence>
<reference evidence="4 5" key="1">
    <citation type="submission" date="2019-01" db="EMBL/GenBank/DDBJ databases">
        <authorList>
            <person name="Chen W.-M."/>
        </authorList>
    </citation>
    <scope>NUCLEOTIDE SEQUENCE [LARGE SCALE GENOMIC DNA]</scope>
    <source>
        <strain evidence="4 5">CCP-18</strain>
    </source>
</reference>
<dbReference type="PROSITE" id="PS50110">
    <property type="entry name" value="RESPONSE_REGULATORY"/>
    <property type="match status" value="1"/>
</dbReference>
<dbReference type="GO" id="GO:0000160">
    <property type="term" value="P:phosphorelay signal transduction system"/>
    <property type="evidence" value="ECO:0007669"/>
    <property type="project" value="InterPro"/>
</dbReference>
<feature type="modified residue" description="4-aspartylphosphate" evidence="2">
    <location>
        <position position="60"/>
    </location>
</feature>
<dbReference type="SMART" id="SM00448">
    <property type="entry name" value="REC"/>
    <property type="match status" value="1"/>
</dbReference>
<gene>
    <name evidence="4" type="ORF">EOD73_15365</name>
</gene>
<accession>A0A437LC88</accession>
<keyword evidence="1 2" id="KW-0597">Phosphoprotein</keyword>
<organism evidence="4 5">
    <name type="scientific">Inhella crocodyli</name>
    <dbReference type="NCBI Taxonomy" id="2499851"/>
    <lineage>
        <taxon>Bacteria</taxon>
        <taxon>Pseudomonadati</taxon>
        <taxon>Pseudomonadota</taxon>
        <taxon>Betaproteobacteria</taxon>
        <taxon>Burkholderiales</taxon>
        <taxon>Sphaerotilaceae</taxon>
        <taxon>Inhella</taxon>
    </lineage>
</organism>
<comment type="caution">
    <text evidence="4">The sequence shown here is derived from an EMBL/GenBank/DDBJ whole genome shotgun (WGS) entry which is preliminary data.</text>
</comment>
<evidence type="ECO:0000256" key="1">
    <source>
        <dbReference type="ARBA" id="ARBA00022553"/>
    </source>
</evidence>